<feature type="transmembrane region" description="Helical" evidence="8">
    <location>
        <begin position="101"/>
        <end position="120"/>
    </location>
</feature>
<keyword evidence="3 8" id="KW-1133">Transmembrane helix</keyword>
<comment type="subcellular location">
    <subcellularLocation>
        <location evidence="1">Membrane</location>
        <topology evidence="1">Multi-pass membrane protein</topology>
    </subcellularLocation>
</comment>
<evidence type="ECO:0000256" key="7">
    <source>
        <dbReference type="ARBA" id="ARBA00023224"/>
    </source>
</evidence>
<reference evidence="11" key="1">
    <citation type="submission" date="2022-11" db="UniProtKB">
        <authorList>
            <consortium name="WormBaseParasite"/>
        </authorList>
    </citation>
    <scope>IDENTIFICATION</scope>
</reference>
<evidence type="ECO:0000256" key="3">
    <source>
        <dbReference type="ARBA" id="ARBA00022989"/>
    </source>
</evidence>
<dbReference type="Pfam" id="PF00001">
    <property type="entry name" value="7tm_1"/>
    <property type="match status" value="1"/>
</dbReference>
<dbReference type="PANTHER" id="PTHR24235:SF29">
    <property type="entry name" value="GH23382P"/>
    <property type="match status" value="1"/>
</dbReference>
<dbReference type="AlphaFoldDB" id="A0A914XK80"/>
<feature type="domain" description="G-protein coupled receptors family 1 profile" evidence="9">
    <location>
        <begin position="1"/>
        <end position="151"/>
    </location>
</feature>
<keyword evidence="6" id="KW-0675">Receptor</keyword>
<dbReference type="GO" id="GO:0043005">
    <property type="term" value="C:neuron projection"/>
    <property type="evidence" value="ECO:0007669"/>
    <property type="project" value="TreeGrafter"/>
</dbReference>
<dbReference type="InterPro" id="IPR000276">
    <property type="entry name" value="GPCR_Rhodpsn"/>
</dbReference>
<evidence type="ECO:0000256" key="4">
    <source>
        <dbReference type="ARBA" id="ARBA00023040"/>
    </source>
</evidence>
<evidence type="ECO:0000256" key="5">
    <source>
        <dbReference type="ARBA" id="ARBA00023136"/>
    </source>
</evidence>
<keyword evidence="4" id="KW-0297">G-protein coupled receptor</keyword>
<protein>
    <submittedName>
        <fullName evidence="11">G-protein coupled receptors family 1 profile domain-containing protein</fullName>
    </submittedName>
</protein>
<accession>A0A914XK80</accession>
<dbReference type="GO" id="GO:0042923">
    <property type="term" value="F:neuropeptide binding"/>
    <property type="evidence" value="ECO:0007669"/>
    <property type="project" value="TreeGrafter"/>
</dbReference>
<dbReference type="PROSITE" id="PS50262">
    <property type="entry name" value="G_PROTEIN_RECEP_F1_2"/>
    <property type="match status" value="1"/>
</dbReference>
<evidence type="ECO:0000256" key="8">
    <source>
        <dbReference type="SAM" id="Phobius"/>
    </source>
</evidence>
<dbReference type="Proteomes" id="UP000887566">
    <property type="component" value="Unplaced"/>
</dbReference>
<sequence>MALWSISFGASFPYAYSIMNLLSYQNVCGNFCEELWPTEIHRRSSSFAIVVLQFALPMAILWYCYGCLRKTFSTSIRRREQYSLTQDSYDRMRRNRSKTSTLTILLCAAFVGPWLPMNIVHIMRDFTVSLSSLTAFGVTSPLAPCCLRIQR</sequence>
<evidence type="ECO:0000256" key="1">
    <source>
        <dbReference type="ARBA" id="ARBA00004141"/>
    </source>
</evidence>
<keyword evidence="2 8" id="KW-0812">Transmembrane</keyword>
<evidence type="ECO:0000313" key="11">
    <source>
        <dbReference type="WBParaSite" id="PSAMB.scaffold862size40048.g9246.t1"/>
    </source>
</evidence>
<organism evidence="10 11">
    <name type="scientific">Plectus sambesii</name>
    <dbReference type="NCBI Taxonomy" id="2011161"/>
    <lineage>
        <taxon>Eukaryota</taxon>
        <taxon>Metazoa</taxon>
        <taxon>Ecdysozoa</taxon>
        <taxon>Nematoda</taxon>
        <taxon>Chromadorea</taxon>
        <taxon>Plectida</taxon>
        <taxon>Plectina</taxon>
        <taxon>Plectoidea</taxon>
        <taxon>Plectidae</taxon>
        <taxon>Plectus</taxon>
    </lineage>
</organism>
<dbReference type="Gene3D" id="1.20.1070.10">
    <property type="entry name" value="Rhodopsin 7-helix transmembrane proteins"/>
    <property type="match status" value="1"/>
</dbReference>
<dbReference type="GO" id="GO:0005886">
    <property type="term" value="C:plasma membrane"/>
    <property type="evidence" value="ECO:0007669"/>
    <property type="project" value="TreeGrafter"/>
</dbReference>
<feature type="transmembrane region" description="Helical" evidence="8">
    <location>
        <begin position="47"/>
        <end position="68"/>
    </location>
</feature>
<dbReference type="SUPFAM" id="SSF81321">
    <property type="entry name" value="Family A G protein-coupled receptor-like"/>
    <property type="match status" value="1"/>
</dbReference>
<dbReference type="WBParaSite" id="PSAMB.scaffold862size40048.g9246.t1">
    <property type="protein sequence ID" value="PSAMB.scaffold862size40048.g9246.t1"/>
    <property type="gene ID" value="PSAMB.scaffold862size40048.g9246"/>
</dbReference>
<evidence type="ECO:0000256" key="2">
    <source>
        <dbReference type="ARBA" id="ARBA00022692"/>
    </source>
</evidence>
<keyword evidence="7" id="KW-0807">Transducer</keyword>
<dbReference type="GO" id="GO:0008188">
    <property type="term" value="F:neuropeptide receptor activity"/>
    <property type="evidence" value="ECO:0007669"/>
    <property type="project" value="TreeGrafter"/>
</dbReference>
<evidence type="ECO:0000259" key="9">
    <source>
        <dbReference type="PROSITE" id="PS50262"/>
    </source>
</evidence>
<evidence type="ECO:0000313" key="10">
    <source>
        <dbReference type="Proteomes" id="UP000887566"/>
    </source>
</evidence>
<name>A0A914XK80_9BILA</name>
<keyword evidence="5 8" id="KW-0472">Membrane</keyword>
<dbReference type="InterPro" id="IPR017452">
    <property type="entry name" value="GPCR_Rhodpsn_7TM"/>
</dbReference>
<evidence type="ECO:0000256" key="6">
    <source>
        <dbReference type="ARBA" id="ARBA00023170"/>
    </source>
</evidence>
<dbReference type="PANTHER" id="PTHR24235">
    <property type="entry name" value="NEUROPEPTIDE Y RECEPTOR"/>
    <property type="match status" value="1"/>
</dbReference>
<keyword evidence="10" id="KW-1185">Reference proteome</keyword>
<proteinExistence type="predicted"/>